<proteinExistence type="predicted"/>
<organism evidence="1 2">
    <name type="scientific">Natrarchaeobaculum aegyptiacum</name>
    <dbReference type="NCBI Taxonomy" id="745377"/>
    <lineage>
        <taxon>Archaea</taxon>
        <taxon>Methanobacteriati</taxon>
        <taxon>Methanobacteriota</taxon>
        <taxon>Stenosarchaea group</taxon>
        <taxon>Halobacteria</taxon>
        <taxon>Halobacteriales</taxon>
        <taxon>Natrialbaceae</taxon>
        <taxon>Natrarchaeobaculum</taxon>
    </lineage>
</organism>
<dbReference type="OrthoDB" id="183655at2157"/>
<dbReference type="PANTHER" id="PTHR42200">
    <property type="entry name" value="ARCHAEAL FLAGELLA-RELATED PROTEIN F-RELATED"/>
    <property type="match status" value="1"/>
</dbReference>
<keyword evidence="1" id="KW-0282">Flagellum</keyword>
<dbReference type="PANTHER" id="PTHR42200:SF2">
    <property type="entry name" value="ARCHAEAL FLAGELLA-RELATED PROTEIN F"/>
    <property type="match status" value="1"/>
</dbReference>
<keyword evidence="1" id="KW-0969">Cilium</keyword>
<dbReference type="GO" id="GO:0005198">
    <property type="term" value="F:structural molecule activity"/>
    <property type="evidence" value="ECO:0007669"/>
    <property type="project" value="InterPro"/>
</dbReference>
<dbReference type="Proteomes" id="UP000250088">
    <property type="component" value="Chromosome"/>
</dbReference>
<dbReference type="Pfam" id="PF01917">
    <property type="entry name" value="Flagellin_arch-type"/>
    <property type="match status" value="1"/>
</dbReference>
<dbReference type="RefSeq" id="WP_086887352.1">
    <property type="nucleotide sequence ID" value="NZ_CP019893.1"/>
</dbReference>
<protein>
    <submittedName>
        <fullName evidence="1">Flagellin</fullName>
    </submittedName>
</protein>
<keyword evidence="1" id="KW-0966">Cell projection</keyword>
<dbReference type="KEGG" id="naj:B1756_03815"/>
<name>A0A2Z2HPJ6_9EURY</name>
<dbReference type="GeneID" id="32893176"/>
<keyword evidence="2" id="KW-1185">Reference proteome</keyword>
<dbReference type="GO" id="GO:0097588">
    <property type="term" value="P:archaeal or bacterial-type flagellum-dependent cell motility"/>
    <property type="evidence" value="ECO:0007669"/>
    <property type="project" value="InterPro"/>
</dbReference>
<accession>A0A2Z2HPJ6</accession>
<dbReference type="EMBL" id="CP019893">
    <property type="protein sequence ID" value="ARS88966.1"/>
    <property type="molecule type" value="Genomic_DNA"/>
</dbReference>
<evidence type="ECO:0000313" key="2">
    <source>
        <dbReference type="Proteomes" id="UP000250088"/>
    </source>
</evidence>
<gene>
    <name evidence="1" type="ORF">B1756_03815</name>
</gene>
<dbReference type="InterPro" id="IPR002774">
    <property type="entry name" value="Flagellin_arc-type"/>
</dbReference>
<sequence>MSSVSSTHLIMFIGSLLIATAVAGTVVVEVGSMSDAIEVRGSSVAEDIETDFVIISDESQSESIVEDGSGNVTLLVKNVGSTTIPAESGKIDVIVDGSHTIPDDVRLLSGGGGDWEPGAVVELTMETERSFDGDTTVVVIVGSNEDSITTYVDNGDGD</sequence>
<reference evidence="2" key="1">
    <citation type="submission" date="2017-02" db="EMBL/GenBank/DDBJ databases">
        <title>Natronthermophilus aegyptiacus gen. nov.,sp. nov., an aerobic, extremely halophilic alkalithermophilic archaeon isolated from the athalassohaline Wadi An Natrun, Egypt.</title>
        <authorList>
            <person name="Zhao B."/>
        </authorList>
    </citation>
    <scope>NUCLEOTIDE SEQUENCE [LARGE SCALE GENOMIC DNA]</scope>
    <source>
        <strain evidence="2">JW/NM-HA 15</strain>
    </source>
</reference>
<dbReference type="AlphaFoldDB" id="A0A2Z2HPJ6"/>
<evidence type="ECO:0000313" key="1">
    <source>
        <dbReference type="EMBL" id="ARS88966.1"/>
    </source>
</evidence>